<gene>
    <name evidence="2" type="ORF">FYJ85_12630</name>
</gene>
<evidence type="ECO:0000313" key="2">
    <source>
        <dbReference type="EMBL" id="MST97883.1"/>
    </source>
</evidence>
<dbReference type="Proteomes" id="UP000435649">
    <property type="component" value="Unassembled WGS sequence"/>
</dbReference>
<comment type="caution">
    <text evidence="2">The sequence shown here is derived from an EMBL/GenBank/DDBJ whole genome shotgun (WGS) entry which is preliminary data.</text>
</comment>
<evidence type="ECO:0000313" key="3">
    <source>
        <dbReference type="Proteomes" id="UP000435649"/>
    </source>
</evidence>
<dbReference type="Gene3D" id="3.60.21.10">
    <property type="match status" value="1"/>
</dbReference>
<dbReference type="SUPFAM" id="SSF56300">
    <property type="entry name" value="Metallo-dependent phosphatases"/>
    <property type="match status" value="1"/>
</dbReference>
<sequence length="354" mass="40316">MRENASGGTDAFIRFNRGSFVILSIQRVKFTAFADLHHHPGVFYSSPEKRLDRILERAGEEKVDFMIHLGDFCHTPEKYVDFVHRYDRSGIPAYHMLGNHECDECPVEAVKRIYNIPPCGYYHFDCNNFRMIVLDPNYYCLDGRYIHYELKNYYSYGGRLPYLPPEQIAYLRETVLGSPYPCILFSHQSFERAVHGVKNRGEVLKIVRESQRTPGRVVLCINGHHHVDYLRFVDGVPFLDLNSTTHFWCAESHRLFPEAVYREARLAGNTVIYDEPVHAVITLQSDGLIEIAGMSGSMMFGVTPEMFGAPRVDPDGREITADCSSVRLRLEPFAANRRKVRAAAAVSSSALSPA</sequence>
<keyword evidence="3" id="KW-1185">Reference proteome</keyword>
<reference evidence="2 3" key="1">
    <citation type="submission" date="2019-08" db="EMBL/GenBank/DDBJ databases">
        <title>In-depth cultivation of the pig gut microbiome towards novel bacterial diversity and tailored functional studies.</title>
        <authorList>
            <person name="Wylensek D."/>
            <person name="Hitch T.C.A."/>
            <person name="Clavel T."/>
        </authorList>
    </citation>
    <scope>NUCLEOTIDE SEQUENCE [LARGE SCALE GENOMIC DNA]</scope>
    <source>
        <strain evidence="2 3">BBE-744-WT-12</strain>
    </source>
</reference>
<protein>
    <recommendedName>
        <fullName evidence="1">Calcineurin-like phosphoesterase domain-containing protein</fullName>
    </recommendedName>
</protein>
<organism evidence="2 3">
    <name type="scientific">Victivallis lenta</name>
    <dbReference type="NCBI Taxonomy" id="2606640"/>
    <lineage>
        <taxon>Bacteria</taxon>
        <taxon>Pseudomonadati</taxon>
        <taxon>Lentisphaerota</taxon>
        <taxon>Lentisphaeria</taxon>
        <taxon>Victivallales</taxon>
        <taxon>Victivallaceae</taxon>
        <taxon>Victivallis</taxon>
    </lineage>
</organism>
<name>A0A844G406_9BACT</name>
<proteinExistence type="predicted"/>
<dbReference type="EMBL" id="VUNS01000013">
    <property type="protein sequence ID" value="MST97883.1"/>
    <property type="molecule type" value="Genomic_DNA"/>
</dbReference>
<evidence type="ECO:0000259" key="1">
    <source>
        <dbReference type="Pfam" id="PF00149"/>
    </source>
</evidence>
<accession>A0A844G406</accession>
<dbReference type="InterPro" id="IPR004843">
    <property type="entry name" value="Calcineurin-like_PHP"/>
</dbReference>
<dbReference type="InterPro" id="IPR051918">
    <property type="entry name" value="STPP_CPPED1"/>
</dbReference>
<dbReference type="InterPro" id="IPR029052">
    <property type="entry name" value="Metallo-depent_PP-like"/>
</dbReference>
<dbReference type="Pfam" id="PF00149">
    <property type="entry name" value="Metallophos"/>
    <property type="match status" value="1"/>
</dbReference>
<dbReference type="PANTHER" id="PTHR43143">
    <property type="entry name" value="METALLOPHOSPHOESTERASE, CALCINEURIN SUPERFAMILY"/>
    <property type="match status" value="1"/>
</dbReference>
<feature type="domain" description="Calcineurin-like phosphoesterase" evidence="1">
    <location>
        <begin position="29"/>
        <end position="227"/>
    </location>
</feature>
<dbReference type="PANTHER" id="PTHR43143:SF1">
    <property type="entry name" value="SERINE_THREONINE-PROTEIN PHOSPHATASE CPPED1"/>
    <property type="match status" value="1"/>
</dbReference>
<dbReference type="AlphaFoldDB" id="A0A844G406"/>
<dbReference type="GO" id="GO:0016787">
    <property type="term" value="F:hydrolase activity"/>
    <property type="evidence" value="ECO:0007669"/>
    <property type="project" value="InterPro"/>
</dbReference>